<dbReference type="EMBL" id="MSYM01000016">
    <property type="protein sequence ID" value="OLP05563.1"/>
    <property type="molecule type" value="Genomic_DNA"/>
</dbReference>
<evidence type="ECO:0000313" key="2">
    <source>
        <dbReference type="Proteomes" id="UP000185911"/>
    </source>
</evidence>
<evidence type="ECO:0000313" key="1">
    <source>
        <dbReference type="EMBL" id="OLP05563.1"/>
    </source>
</evidence>
<accession>A0A1Q8YC47</accession>
<name>A0A1Q8YC47_9BURK</name>
<keyword evidence="2" id="KW-1185">Reference proteome</keyword>
<proteinExistence type="predicted"/>
<gene>
    <name evidence="1" type="ORF">BLL52_3231</name>
</gene>
<dbReference type="Proteomes" id="UP000185911">
    <property type="component" value="Unassembled WGS sequence"/>
</dbReference>
<dbReference type="AlphaFoldDB" id="A0A1Q8YC47"/>
<comment type="caution">
    <text evidence="1">The sequence shown here is derived from an EMBL/GenBank/DDBJ whole genome shotgun (WGS) entry which is preliminary data.</text>
</comment>
<reference evidence="1 2" key="1">
    <citation type="submission" date="2017-01" db="EMBL/GenBank/DDBJ databases">
        <title>Genome sequence of Rhodoferax antarcticus ANT.BR, a psychrophilic purple nonsulfur bacterium from an Antarctic microbial mat.</title>
        <authorList>
            <person name="Baker J."/>
            <person name="Riester C."/>
            <person name="Skinner B."/>
            <person name="Newell A."/>
            <person name="Swingley W."/>
            <person name="Madigan M."/>
            <person name="Jung D."/>
            <person name="Asao M."/>
            <person name="Chen M."/>
            <person name="Loughlin P."/>
            <person name="Pan H."/>
            <person name="Lin S."/>
            <person name="Li N."/>
            <person name="Shaw J."/>
            <person name="Prado M."/>
            <person name="Sherman C."/>
            <person name="Li X."/>
            <person name="Tang J."/>
            <person name="Blankenship R."/>
            <person name="Zhao T."/>
            <person name="Touchman J."/>
            <person name="Sattley M."/>
        </authorList>
    </citation>
    <scope>NUCLEOTIDE SEQUENCE [LARGE SCALE GENOMIC DNA]</scope>
    <source>
        <strain evidence="1 2">ANT.BR</strain>
    </source>
</reference>
<sequence>MNQSDRLVMLNTLARSQLTSLLSNPSIKSLENKPLLI</sequence>
<organism evidence="1 2">
    <name type="scientific">Rhodoferax antarcticus ANT.BR</name>
    <dbReference type="NCBI Taxonomy" id="1111071"/>
    <lineage>
        <taxon>Bacteria</taxon>
        <taxon>Pseudomonadati</taxon>
        <taxon>Pseudomonadota</taxon>
        <taxon>Betaproteobacteria</taxon>
        <taxon>Burkholderiales</taxon>
        <taxon>Comamonadaceae</taxon>
        <taxon>Rhodoferax</taxon>
    </lineage>
</organism>
<protein>
    <submittedName>
        <fullName evidence="1">Uncharacterized protein</fullName>
    </submittedName>
</protein>